<dbReference type="PANTHER" id="PTHR31972">
    <property type="entry name" value="EXPRESSED PROTEIN"/>
    <property type="match status" value="1"/>
</dbReference>
<dbReference type="InterPro" id="IPR008586">
    <property type="entry name" value="DUF868_pln"/>
</dbReference>
<comment type="caution">
    <text evidence="1">The sequence shown here is derived from an EMBL/GenBank/DDBJ whole genome shotgun (WGS) entry which is preliminary data.</text>
</comment>
<dbReference type="AlphaFoldDB" id="A0ABD3SMI7"/>
<dbReference type="PANTHER" id="PTHR31972:SF16">
    <property type="entry name" value="FAMILY PROTEIN, PUTATIVE (DUF868)-RELATED"/>
    <property type="match status" value="1"/>
</dbReference>
<organism evidence="1 2">
    <name type="scientific">Penstemon smallii</name>
    <dbReference type="NCBI Taxonomy" id="265156"/>
    <lineage>
        <taxon>Eukaryota</taxon>
        <taxon>Viridiplantae</taxon>
        <taxon>Streptophyta</taxon>
        <taxon>Embryophyta</taxon>
        <taxon>Tracheophyta</taxon>
        <taxon>Spermatophyta</taxon>
        <taxon>Magnoliopsida</taxon>
        <taxon>eudicotyledons</taxon>
        <taxon>Gunneridae</taxon>
        <taxon>Pentapetalae</taxon>
        <taxon>asterids</taxon>
        <taxon>lamiids</taxon>
        <taxon>Lamiales</taxon>
        <taxon>Plantaginaceae</taxon>
        <taxon>Cheloneae</taxon>
        <taxon>Penstemon</taxon>
    </lineage>
</organism>
<keyword evidence="2" id="KW-1185">Reference proteome</keyword>
<reference evidence="1 2" key="1">
    <citation type="submission" date="2024-12" db="EMBL/GenBank/DDBJ databases">
        <title>The unique morphological basis and parallel evolutionary history of personate flowers in Penstemon.</title>
        <authorList>
            <person name="Depatie T.H."/>
            <person name="Wessinger C.A."/>
        </authorList>
    </citation>
    <scope>NUCLEOTIDE SEQUENCE [LARGE SCALE GENOMIC DNA]</scope>
    <source>
        <strain evidence="1">WTNN_2</strain>
        <tissue evidence="1">Leaf</tissue>
    </source>
</reference>
<gene>
    <name evidence="1" type="ORF">ACJIZ3_021830</name>
</gene>
<evidence type="ECO:0000313" key="2">
    <source>
        <dbReference type="Proteomes" id="UP001634393"/>
    </source>
</evidence>
<accession>A0ABD3SMI7</accession>
<dbReference type="Proteomes" id="UP001634393">
    <property type="component" value="Unassembled WGS sequence"/>
</dbReference>
<dbReference type="Pfam" id="PF05910">
    <property type="entry name" value="DUF868"/>
    <property type="match status" value="1"/>
</dbReference>
<dbReference type="EMBL" id="JBJXBP010000006">
    <property type="protein sequence ID" value="KAL3825801.1"/>
    <property type="molecule type" value="Genomic_DNA"/>
</dbReference>
<sequence>MKAICYSEHAIKVSDSYCSGFSNQAYNNSPKLNPSIQDTVACIYKIKLSTEKQLRIRITWGKSKLGFSISISDYPFSSSKFSKNSRTLTKARGTKTFDSCGFKIEVLWDLNRAQYDSGPEPVSGFYVLVLVNSELSLILGDVEQELEIKKRVSDIQKSELSLISRNEYFSGNGLYSSRAKFSETGSFHDILVKCFPGEERSKLKNPVLSVFIDNKNVIEVKRLQWNFRGNQTIFLDGLLVDMMWDVYDWFFGSSSSSGYSVFMFRTRSGLDSRLWFEEKNFEQNEHEKVGFSLMICACKNPD</sequence>
<name>A0ABD3SMI7_9LAMI</name>
<protein>
    <submittedName>
        <fullName evidence="1">Uncharacterized protein</fullName>
    </submittedName>
</protein>
<evidence type="ECO:0000313" key="1">
    <source>
        <dbReference type="EMBL" id="KAL3825801.1"/>
    </source>
</evidence>
<proteinExistence type="predicted"/>